<organism evidence="3 4">
    <name type="scientific">Deinococcus radiophilus</name>
    <dbReference type="NCBI Taxonomy" id="32062"/>
    <lineage>
        <taxon>Bacteria</taxon>
        <taxon>Thermotogati</taxon>
        <taxon>Deinococcota</taxon>
        <taxon>Deinococci</taxon>
        <taxon>Deinococcales</taxon>
        <taxon>Deinococcaceae</taxon>
        <taxon>Deinococcus</taxon>
    </lineage>
</organism>
<dbReference type="InterPro" id="IPR038078">
    <property type="entry name" value="PhoU-like_sf"/>
</dbReference>
<dbReference type="AlphaFoldDB" id="A0A431VS32"/>
<dbReference type="InterPro" id="IPR028366">
    <property type="entry name" value="PhoU"/>
</dbReference>
<accession>A0A431VS32</accession>
<feature type="domain" description="PhoU" evidence="2">
    <location>
        <begin position="14"/>
        <end position="100"/>
    </location>
</feature>
<dbReference type="Gene3D" id="1.20.58.220">
    <property type="entry name" value="Phosphate transport system protein phou homolog 2, domain 2"/>
    <property type="match status" value="1"/>
</dbReference>
<dbReference type="SUPFAM" id="SSF109755">
    <property type="entry name" value="PhoU-like"/>
    <property type="match status" value="1"/>
</dbReference>
<keyword evidence="4" id="KW-1185">Reference proteome</keyword>
<evidence type="ECO:0000256" key="1">
    <source>
        <dbReference type="SAM" id="Coils"/>
    </source>
</evidence>
<feature type="coiled-coil region" evidence="1">
    <location>
        <begin position="37"/>
        <end position="64"/>
    </location>
</feature>
<dbReference type="OrthoDB" id="9814256at2"/>
<dbReference type="EMBL" id="RXPE01000020">
    <property type="protein sequence ID" value="RTR25913.1"/>
    <property type="molecule type" value="Genomic_DNA"/>
</dbReference>
<sequence>MLPSSRTTLLTAGLLRMISIALEQLEAVRGASERAEFAGLAETANRLEAETDLLEREIEEQCLQGFAQPSGEVACGFYVMVFRSLTHLERVGDYAFRVATDLEHLAPRTRSATLQDVLPITQHLSEMLELLAYAISERDLAAAQRVQRLDFEQVDALYEQMLRASLTRLRERPEDHEVALAANRMARNLERLGDHIGHVAARLERHLLAGEAKRGKSLRRAN</sequence>
<dbReference type="Proteomes" id="UP000277766">
    <property type="component" value="Unassembled WGS sequence"/>
</dbReference>
<protein>
    <submittedName>
        <fullName evidence="3">Phosphate uptake regulator PhoU</fullName>
    </submittedName>
</protein>
<evidence type="ECO:0000259" key="2">
    <source>
        <dbReference type="Pfam" id="PF01895"/>
    </source>
</evidence>
<dbReference type="PANTHER" id="PTHR42930">
    <property type="entry name" value="PHOSPHATE-SPECIFIC TRANSPORT SYSTEM ACCESSORY PROTEIN PHOU"/>
    <property type="match status" value="1"/>
</dbReference>
<gene>
    <name evidence="3" type="ORF">EJ104_09410</name>
</gene>
<dbReference type="GO" id="GO:0030643">
    <property type="term" value="P:intracellular phosphate ion homeostasis"/>
    <property type="evidence" value="ECO:0007669"/>
    <property type="project" value="InterPro"/>
</dbReference>
<dbReference type="GO" id="GO:0045936">
    <property type="term" value="P:negative regulation of phosphate metabolic process"/>
    <property type="evidence" value="ECO:0007669"/>
    <property type="project" value="InterPro"/>
</dbReference>
<name>A0A431VS32_9DEIO</name>
<dbReference type="Pfam" id="PF01895">
    <property type="entry name" value="PhoU"/>
    <property type="match status" value="2"/>
</dbReference>
<reference evidence="3 4" key="1">
    <citation type="submission" date="2018-12" db="EMBL/GenBank/DDBJ databases">
        <title>Deinococcus radiophilus ATCC 27603 genome sequencing and assembly.</title>
        <authorList>
            <person name="Maclea K.S."/>
            <person name="Maynard C.R."/>
        </authorList>
    </citation>
    <scope>NUCLEOTIDE SEQUENCE [LARGE SCALE GENOMIC DNA]</scope>
    <source>
        <strain evidence="3 4">ATCC 27603</strain>
    </source>
</reference>
<keyword evidence="1" id="KW-0175">Coiled coil</keyword>
<evidence type="ECO:0000313" key="4">
    <source>
        <dbReference type="Proteomes" id="UP000277766"/>
    </source>
</evidence>
<dbReference type="InterPro" id="IPR026022">
    <property type="entry name" value="PhoU_dom"/>
</dbReference>
<dbReference type="PANTHER" id="PTHR42930:SF3">
    <property type="entry name" value="PHOSPHATE-SPECIFIC TRANSPORT SYSTEM ACCESSORY PROTEIN PHOU"/>
    <property type="match status" value="1"/>
</dbReference>
<feature type="domain" description="PhoU" evidence="2">
    <location>
        <begin position="122"/>
        <end position="202"/>
    </location>
</feature>
<comment type="caution">
    <text evidence="3">The sequence shown here is derived from an EMBL/GenBank/DDBJ whole genome shotgun (WGS) entry which is preliminary data.</text>
</comment>
<proteinExistence type="predicted"/>
<evidence type="ECO:0000313" key="3">
    <source>
        <dbReference type="EMBL" id="RTR25913.1"/>
    </source>
</evidence>
<dbReference type="RefSeq" id="WP_126352472.1">
    <property type="nucleotide sequence ID" value="NZ_CP086380.1"/>
</dbReference>